<proteinExistence type="predicted"/>
<dbReference type="InterPro" id="IPR010982">
    <property type="entry name" value="Lambda_DNA-bd_dom_sf"/>
</dbReference>
<gene>
    <name evidence="2" type="ORF">A5708_19330</name>
</gene>
<evidence type="ECO:0000313" key="3">
    <source>
        <dbReference type="Proteomes" id="UP000091846"/>
    </source>
</evidence>
<dbReference type="Gene3D" id="1.10.260.40">
    <property type="entry name" value="lambda repressor-like DNA-binding domains"/>
    <property type="match status" value="1"/>
</dbReference>
<dbReference type="SUPFAM" id="SSF47413">
    <property type="entry name" value="lambda repressor-like DNA-binding domains"/>
    <property type="match status" value="1"/>
</dbReference>
<evidence type="ECO:0000313" key="2">
    <source>
        <dbReference type="EMBL" id="OBI42992.1"/>
    </source>
</evidence>
<dbReference type="EMBL" id="LZKI01000064">
    <property type="protein sequence ID" value="OBI42992.1"/>
    <property type="molecule type" value="Genomic_DNA"/>
</dbReference>
<dbReference type="InterPro" id="IPR001387">
    <property type="entry name" value="Cro/C1-type_HTH"/>
</dbReference>
<dbReference type="AlphaFoldDB" id="A0A1A2Z0G0"/>
<dbReference type="Pfam" id="PF01381">
    <property type="entry name" value="HTH_3"/>
    <property type="match status" value="1"/>
</dbReference>
<sequence>MARSKWTEDYFRKRIKLERERRRMTQQDLVKALKTKGIELHETTIAKIERGDRSVRIDEASAVADVFGISLDALLGRRARPKSDRVHVLTAVADTAIRSTGQILDIADAVRDRIADLSPPDDDLAAREDLIAGCERAYELLVAANDALADTGQAARHAVRDEVKPK</sequence>
<feature type="domain" description="HTH cro/C1-type" evidence="1">
    <location>
        <begin position="15"/>
        <end position="74"/>
    </location>
</feature>
<evidence type="ECO:0000259" key="1">
    <source>
        <dbReference type="PROSITE" id="PS50943"/>
    </source>
</evidence>
<dbReference type="PROSITE" id="PS50943">
    <property type="entry name" value="HTH_CROC1"/>
    <property type="match status" value="1"/>
</dbReference>
<dbReference type="RefSeq" id="WP_065028167.1">
    <property type="nucleotide sequence ID" value="NZ_LZKI01000064.1"/>
</dbReference>
<dbReference type="SMART" id="SM00530">
    <property type="entry name" value="HTH_XRE"/>
    <property type="match status" value="1"/>
</dbReference>
<dbReference type="GO" id="GO:0003677">
    <property type="term" value="F:DNA binding"/>
    <property type="evidence" value="ECO:0007669"/>
    <property type="project" value="InterPro"/>
</dbReference>
<name>A0A1A2Z0G0_9MYCO</name>
<dbReference type="OrthoDB" id="4158323at2"/>
<protein>
    <recommendedName>
        <fullName evidence="1">HTH cro/C1-type domain-containing protein</fullName>
    </recommendedName>
</protein>
<reference evidence="2 3" key="1">
    <citation type="submission" date="2016-06" db="EMBL/GenBank/DDBJ databases">
        <authorList>
            <person name="Kjaerup R.B."/>
            <person name="Dalgaard T.S."/>
            <person name="Juul-Madsen H.R."/>
        </authorList>
    </citation>
    <scope>NUCLEOTIDE SEQUENCE [LARGE SCALE GENOMIC DNA]</scope>
    <source>
        <strain evidence="2 3">E1334</strain>
    </source>
</reference>
<dbReference type="Proteomes" id="UP000091846">
    <property type="component" value="Unassembled WGS sequence"/>
</dbReference>
<accession>A0A1A2Z0G0</accession>
<comment type="caution">
    <text evidence="2">The sequence shown here is derived from an EMBL/GenBank/DDBJ whole genome shotgun (WGS) entry which is preliminary data.</text>
</comment>
<organism evidence="2 3">
    <name type="scientific">Mycobacterium colombiense</name>
    <dbReference type="NCBI Taxonomy" id="339268"/>
    <lineage>
        <taxon>Bacteria</taxon>
        <taxon>Bacillati</taxon>
        <taxon>Actinomycetota</taxon>
        <taxon>Actinomycetes</taxon>
        <taxon>Mycobacteriales</taxon>
        <taxon>Mycobacteriaceae</taxon>
        <taxon>Mycobacterium</taxon>
        <taxon>Mycobacterium avium complex (MAC)</taxon>
    </lineage>
</organism>
<dbReference type="CDD" id="cd00093">
    <property type="entry name" value="HTH_XRE"/>
    <property type="match status" value="1"/>
</dbReference>